<organism evidence="6 7">
    <name type="scientific">Brachybacterium rhamnosum</name>
    <dbReference type="NCBI Taxonomy" id="173361"/>
    <lineage>
        <taxon>Bacteria</taxon>
        <taxon>Bacillati</taxon>
        <taxon>Actinomycetota</taxon>
        <taxon>Actinomycetes</taxon>
        <taxon>Micrococcales</taxon>
        <taxon>Dermabacteraceae</taxon>
        <taxon>Brachybacterium</taxon>
    </lineage>
</organism>
<proteinExistence type="predicted"/>
<evidence type="ECO:0000313" key="6">
    <source>
        <dbReference type="EMBL" id="MFD1835680.1"/>
    </source>
</evidence>
<keyword evidence="7" id="KW-1185">Reference proteome</keyword>
<evidence type="ECO:0000256" key="4">
    <source>
        <dbReference type="ARBA" id="ARBA00023014"/>
    </source>
</evidence>
<gene>
    <name evidence="6" type="ORF">ACFSDA_11435</name>
</gene>
<dbReference type="PANTHER" id="PTHR21496:SF23">
    <property type="entry name" value="3-PHENYLPROPIONATE_CINNAMIC ACID DIOXYGENASE FERREDOXIN SUBUNIT"/>
    <property type="match status" value="1"/>
</dbReference>
<evidence type="ECO:0000259" key="5">
    <source>
        <dbReference type="PROSITE" id="PS51296"/>
    </source>
</evidence>
<keyword evidence="2" id="KW-0479">Metal-binding</keyword>
<evidence type="ECO:0000256" key="2">
    <source>
        <dbReference type="ARBA" id="ARBA00022723"/>
    </source>
</evidence>
<evidence type="ECO:0000256" key="3">
    <source>
        <dbReference type="ARBA" id="ARBA00023004"/>
    </source>
</evidence>
<sequence>MQDVSDRFVQVARLEDLAPGTALDVVAGGLEIALVRDEAGGVHALEDRCSHDEIALSDGDVEGCTIECWKHGSQFDLNTGRPLQLPAVRPVRVLPVRIDEAAGTIHVDPAGDASHP</sequence>
<dbReference type="PROSITE" id="PS51296">
    <property type="entry name" value="RIESKE"/>
    <property type="match status" value="1"/>
</dbReference>
<reference evidence="7" key="1">
    <citation type="journal article" date="2019" name="Int. J. Syst. Evol. Microbiol.">
        <title>The Global Catalogue of Microorganisms (GCM) 10K type strain sequencing project: providing services to taxonomists for standard genome sequencing and annotation.</title>
        <authorList>
            <consortium name="The Broad Institute Genomics Platform"/>
            <consortium name="The Broad Institute Genome Sequencing Center for Infectious Disease"/>
            <person name="Wu L."/>
            <person name="Ma J."/>
        </authorList>
    </citation>
    <scope>NUCLEOTIDE SEQUENCE [LARGE SCALE GENOMIC DNA]</scope>
    <source>
        <strain evidence="7">JCM 11650</strain>
    </source>
</reference>
<dbReference type="RefSeq" id="WP_264449139.1">
    <property type="nucleotide sequence ID" value="NZ_BAAAIS010000003.1"/>
</dbReference>
<dbReference type="Pfam" id="PF00355">
    <property type="entry name" value="Rieske"/>
    <property type="match status" value="1"/>
</dbReference>
<dbReference type="EMBL" id="JBHUFL010000003">
    <property type="protein sequence ID" value="MFD1835680.1"/>
    <property type="molecule type" value="Genomic_DNA"/>
</dbReference>
<name>A0ABW4Q026_9MICO</name>
<feature type="domain" description="Rieske" evidence="5">
    <location>
        <begin position="9"/>
        <end position="105"/>
    </location>
</feature>
<comment type="caution">
    <text evidence="6">The sequence shown here is derived from an EMBL/GenBank/DDBJ whole genome shotgun (WGS) entry which is preliminary data.</text>
</comment>
<dbReference type="InterPro" id="IPR017941">
    <property type="entry name" value="Rieske_2Fe-2S"/>
</dbReference>
<evidence type="ECO:0000256" key="1">
    <source>
        <dbReference type="ARBA" id="ARBA00022714"/>
    </source>
</evidence>
<protein>
    <submittedName>
        <fullName evidence="6">Non-heme iron oxygenase ferredoxin subunit</fullName>
    </submittedName>
</protein>
<keyword evidence="3" id="KW-0408">Iron</keyword>
<dbReference type="Proteomes" id="UP001597280">
    <property type="component" value="Unassembled WGS sequence"/>
</dbReference>
<dbReference type="SUPFAM" id="SSF50022">
    <property type="entry name" value="ISP domain"/>
    <property type="match status" value="1"/>
</dbReference>
<dbReference type="PANTHER" id="PTHR21496">
    <property type="entry name" value="FERREDOXIN-RELATED"/>
    <property type="match status" value="1"/>
</dbReference>
<accession>A0ABW4Q026</accession>
<keyword evidence="1" id="KW-0001">2Fe-2S</keyword>
<dbReference type="InterPro" id="IPR036922">
    <property type="entry name" value="Rieske_2Fe-2S_sf"/>
</dbReference>
<evidence type="ECO:0000313" key="7">
    <source>
        <dbReference type="Proteomes" id="UP001597280"/>
    </source>
</evidence>
<dbReference type="CDD" id="cd03528">
    <property type="entry name" value="Rieske_RO_ferredoxin"/>
    <property type="match status" value="1"/>
</dbReference>
<keyword evidence="4" id="KW-0411">Iron-sulfur</keyword>
<dbReference type="Gene3D" id="2.102.10.10">
    <property type="entry name" value="Rieske [2Fe-2S] iron-sulphur domain"/>
    <property type="match status" value="1"/>
</dbReference>